<dbReference type="PROSITE" id="PS50405">
    <property type="entry name" value="GST_CTER"/>
    <property type="match status" value="1"/>
</dbReference>
<dbReference type="Gene3D" id="3.40.30.10">
    <property type="entry name" value="Glutaredoxin"/>
    <property type="match status" value="1"/>
</dbReference>
<protein>
    <submittedName>
        <fullName evidence="3">Stringent starvation protein A</fullName>
    </submittedName>
</protein>
<dbReference type="InterPro" id="IPR010987">
    <property type="entry name" value="Glutathione-S-Trfase_C-like"/>
</dbReference>
<dbReference type="RefSeq" id="WP_108985201.1">
    <property type="nucleotide sequence ID" value="NZ_BFBR01000006.1"/>
</dbReference>
<comment type="caution">
    <text evidence="3">The sequence shown here is derived from an EMBL/GenBank/DDBJ whole genome shotgun (WGS) entry which is preliminary data.</text>
</comment>
<dbReference type="InterPro" id="IPR050983">
    <property type="entry name" value="GST_Omega/HSP26"/>
</dbReference>
<dbReference type="GO" id="GO:0005737">
    <property type="term" value="C:cytoplasm"/>
    <property type="evidence" value="ECO:0007669"/>
    <property type="project" value="TreeGrafter"/>
</dbReference>
<dbReference type="InterPro" id="IPR040079">
    <property type="entry name" value="Glutathione_S-Trfase"/>
</dbReference>
<dbReference type="InterPro" id="IPR004045">
    <property type="entry name" value="Glutathione_S-Trfase_N"/>
</dbReference>
<keyword evidence="4" id="KW-1185">Reference proteome</keyword>
<dbReference type="Proteomes" id="UP000245086">
    <property type="component" value="Unassembled WGS sequence"/>
</dbReference>
<dbReference type="PROSITE" id="PS50404">
    <property type="entry name" value="GST_NTER"/>
    <property type="match status" value="1"/>
</dbReference>
<accession>A0A2P2EB76</accession>
<dbReference type="SFLD" id="SFLDS00019">
    <property type="entry name" value="Glutathione_Transferase_(cytos"/>
    <property type="match status" value="1"/>
</dbReference>
<dbReference type="InterPro" id="IPR004046">
    <property type="entry name" value="GST_C"/>
</dbReference>
<dbReference type="SUPFAM" id="SSF52833">
    <property type="entry name" value="Thioredoxin-like"/>
    <property type="match status" value="1"/>
</dbReference>
<evidence type="ECO:0000259" key="1">
    <source>
        <dbReference type="PROSITE" id="PS50404"/>
    </source>
</evidence>
<dbReference type="EMBL" id="BFBR01000006">
    <property type="protein sequence ID" value="GBF58328.1"/>
    <property type="molecule type" value="Genomic_DNA"/>
</dbReference>
<gene>
    <name evidence="3" type="primary">sspA_2</name>
    <name evidence="3" type="ORF">PbB2_02008</name>
</gene>
<dbReference type="Pfam" id="PF13417">
    <property type="entry name" value="GST_N_3"/>
    <property type="match status" value="1"/>
</dbReference>
<dbReference type="AlphaFoldDB" id="A0A2P2EB76"/>
<feature type="domain" description="GST C-terminal" evidence="2">
    <location>
        <begin position="84"/>
        <end position="212"/>
    </location>
</feature>
<dbReference type="SFLD" id="SFLDG00358">
    <property type="entry name" value="Main_(cytGST)"/>
    <property type="match status" value="1"/>
</dbReference>
<sequence>MKLYGSDLSPFVQRVKMQVAAKGLSVEYLSPPGGSLKSEEYLAINPIGKVPCLVTDSGMALPESEVILEYLEDAFPKPALRPRKPEERAQVRLISRVNDIYVGPAMGKIFGLLGPGKDPEVVKAAIGDVNTALGHLENVMSGKKHAAGNKFSVADCTITPSLFFVVRLLPILGVKAPLKSYKKLTKYWKSREKDAVSAKALQEMTVELKNRFGM</sequence>
<feature type="domain" description="GST N-terminal" evidence="1">
    <location>
        <begin position="1"/>
        <end position="79"/>
    </location>
</feature>
<name>A0A2P2EB76_9PROT</name>
<dbReference type="PANTHER" id="PTHR43968">
    <property type="match status" value="1"/>
</dbReference>
<dbReference type="Gene3D" id="1.20.1050.10">
    <property type="match status" value="1"/>
</dbReference>
<dbReference type="SUPFAM" id="SSF47616">
    <property type="entry name" value="GST C-terminal domain-like"/>
    <property type="match status" value="1"/>
</dbReference>
<dbReference type="Pfam" id="PF00043">
    <property type="entry name" value="GST_C"/>
    <property type="match status" value="1"/>
</dbReference>
<evidence type="ECO:0000259" key="2">
    <source>
        <dbReference type="PROSITE" id="PS50405"/>
    </source>
</evidence>
<dbReference type="OrthoDB" id="5293590at2"/>
<dbReference type="PANTHER" id="PTHR43968:SF6">
    <property type="entry name" value="GLUTATHIONE S-TRANSFERASE OMEGA"/>
    <property type="match status" value="1"/>
</dbReference>
<reference evidence="3 4" key="1">
    <citation type="journal article" date="2018" name="Genome Announc.">
        <title>Draft Genome Sequence of "Candidatus Phycosocius bacilliformis," an Alphaproteobacterial Ectosymbiont of the Hydrocarbon-Producing Green Alga Botryococcus braunii.</title>
        <authorList>
            <person name="Tanabe Y."/>
            <person name="Yamaguchi H."/>
            <person name="Watanabe M.M."/>
        </authorList>
    </citation>
    <scope>NUCLEOTIDE SEQUENCE [LARGE SCALE GENOMIC DNA]</scope>
    <source>
        <strain evidence="3 4">BOTRYCO-2</strain>
    </source>
</reference>
<dbReference type="CDD" id="cd00299">
    <property type="entry name" value="GST_C_family"/>
    <property type="match status" value="1"/>
</dbReference>
<proteinExistence type="predicted"/>
<dbReference type="InterPro" id="IPR036282">
    <property type="entry name" value="Glutathione-S-Trfase_C_sf"/>
</dbReference>
<evidence type="ECO:0000313" key="3">
    <source>
        <dbReference type="EMBL" id="GBF58328.1"/>
    </source>
</evidence>
<dbReference type="InterPro" id="IPR036249">
    <property type="entry name" value="Thioredoxin-like_sf"/>
</dbReference>
<organism evidence="3 4">
    <name type="scientific">Candidatus Phycosocius bacilliformis</name>
    <dbReference type="NCBI Taxonomy" id="1445552"/>
    <lineage>
        <taxon>Bacteria</taxon>
        <taxon>Pseudomonadati</taxon>
        <taxon>Pseudomonadota</taxon>
        <taxon>Alphaproteobacteria</taxon>
        <taxon>Caulobacterales</taxon>
        <taxon>Caulobacterales incertae sedis</taxon>
        <taxon>Candidatus Phycosocius</taxon>
    </lineage>
</organism>
<evidence type="ECO:0000313" key="4">
    <source>
        <dbReference type="Proteomes" id="UP000245086"/>
    </source>
</evidence>